<keyword evidence="10 18" id="KW-0067">ATP-binding</keyword>
<dbReference type="InterPro" id="IPR023298">
    <property type="entry name" value="ATPase_P-typ_TM_dom_sf"/>
</dbReference>
<reference evidence="20 21" key="1">
    <citation type="submission" date="2019-07" db="EMBL/GenBank/DDBJ databases">
        <title>Qingshengfaniella alkalisoli gen. nov., sp. nov., isolated from saline soil.</title>
        <authorList>
            <person name="Xu L."/>
            <person name="Huang X.-X."/>
            <person name="Sun J.-Q."/>
        </authorList>
    </citation>
    <scope>NUCLEOTIDE SEQUENCE [LARGE SCALE GENOMIC DNA]</scope>
    <source>
        <strain evidence="20 21">DSM 27279</strain>
    </source>
</reference>
<dbReference type="PRINTS" id="PR00119">
    <property type="entry name" value="CATATPASE"/>
</dbReference>
<dbReference type="NCBIfam" id="TIGR01525">
    <property type="entry name" value="ATPase-IB_hvy"/>
    <property type="match status" value="1"/>
</dbReference>
<dbReference type="GO" id="GO:0055070">
    <property type="term" value="P:copper ion homeostasis"/>
    <property type="evidence" value="ECO:0007669"/>
    <property type="project" value="TreeGrafter"/>
</dbReference>
<dbReference type="PRINTS" id="PR00120">
    <property type="entry name" value="HATPASE"/>
</dbReference>
<dbReference type="InterPro" id="IPR036163">
    <property type="entry name" value="HMA_dom_sf"/>
</dbReference>
<dbReference type="SFLD" id="SFLDS00003">
    <property type="entry name" value="Haloacid_Dehalogenase"/>
    <property type="match status" value="1"/>
</dbReference>
<keyword evidence="21" id="KW-1185">Reference proteome</keyword>
<keyword evidence="7 18" id="KW-0479">Metal-binding</keyword>
<evidence type="ECO:0000313" key="20">
    <source>
        <dbReference type="EMBL" id="TSH97988.1"/>
    </source>
</evidence>
<dbReference type="InterPro" id="IPR008250">
    <property type="entry name" value="ATPase_P-typ_transduc_dom_A_sf"/>
</dbReference>
<evidence type="ECO:0000256" key="13">
    <source>
        <dbReference type="ARBA" id="ARBA00023008"/>
    </source>
</evidence>
<dbReference type="GO" id="GO:0005507">
    <property type="term" value="F:copper ion binding"/>
    <property type="evidence" value="ECO:0007669"/>
    <property type="project" value="TreeGrafter"/>
</dbReference>
<dbReference type="CDD" id="cd00371">
    <property type="entry name" value="HMA"/>
    <property type="match status" value="1"/>
</dbReference>
<dbReference type="InterPro" id="IPR001757">
    <property type="entry name" value="P_typ_ATPase"/>
</dbReference>
<keyword evidence="12 18" id="KW-1133">Transmembrane helix</keyword>
<dbReference type="SUPFAM" id="SSF56784">
    <property type="entry name" value="HAD-like"/>
    <property type="match status" value="1"/>
</dbReference>
<comment type="subcellular location">
    <subcellularLocation>
        <location evidence="1">Cell membrane</location>
        <topology evidence="1">Multi-pass membrane protein</topology>
    </subcellularLocation>
</comment>
<dbReference type="InterPro" id="IPR059000">
    <property type="entry name" value="ATPase_P-type_domA"/>
</dbReference>
<evidence type="ECO:0000256" key="5">
    <source>
        <dbReference type="ARBA" id="ARBA00022475"/>
    </source>
</evidence>
<feature type="transmembrane region" description="Helical" evidence="18">
    <location>
        <begin position="163"/>
        <end position="183"/>
    </location>
</feature>
<feature type="transmembrane region" description="Helical" evidence="18">
    <location>
        <begin position="100"/>
        <end position="118"/>
    </location>
</feature>
<dbReference type="FunFam" id="2.70.150.10:FF:000020">
    <property type="entry name" value="Copper-exporting P-type ATPase A"/>
    <property type="match status" value="1"/>
</dbReference>
<feature type="transmembrane region" description="Helical" evidence="18">
    <location>
        <begin position="681"/>
        <end position="698"/>
    </location>
</feature>
<dbReference type="GO" id="GO:0060003">
    <property type="term" value="P:copper ion export"/>
    <property type="evidence" value="ECO:0007669"/>
    <property type="project" value="UniProtKB-ARBA"/>
</dbReference>
<keyword evidence="15 18" id="KW-0472">Membrane</keyword>
<dbReference type="Gene3D" id="3.30.70.100">
    <property type="match status" value="1"/>
</dbReference>
<dbReference type="SUPFAM" id="SSF81665">
    <property type="entry name" value="Calcium ATPase, transmembrane domain M"/>
    <property type="match status" value="1"/>
</dbReference>
<dbReference type="GO" id="GO:0005524">
    <property type="term" value="F:ATP binding"/>
    <property type="evidence" value="ECO:0007669"/>
    <property type="project" value="UniProtKB-UniRule"/>
</dbReference>
<dbReference type="PROSITE" id="PS50846">
    <property type="entry name" value="HMA_2"/>
    <property type="match status" value="1"/>
</dbReference>
<evidence type="ECO:0000256" key="7">
    <source>
        <dbReference type="ARBA" id="ARBA00022723"/>
    </source>
</evidence>
<evidence type="ECO:0000256" key="17">
    <source>
        <dbReference type="ARBA" id="ARBA00049289"/>
    </source>
</evidence>
<keyword evidence="13" id="KW-0186">Copper</keyword>
<dbReference type="NCBIfam" id="TIGR01494">
    <property type="entry name" value="ATPase_P-type"/>
    <property type="match status" value="1"/>
</dbReference>
<dbReference type="AlphaFoldDB" id="A0A556AYJ0"/>
<dbReference type="PANTHER" id="PTHR43520:SF8">
    <property type="entry name" value="P-TYPE CU(+) TRANSPORTER"/>
    <property type="match status" value="1"/>
</dbReference>
<evidence type="ECO:0000256" key="9">
    <source>
        <dbReference type="ARBA" id="ARBA00022796"/>
    </source>
</evidence>
<keyword evidence="4" id="KW-0813">Transport</keyword>
<dbReference type="InterPro" id="IPR017969">
    <property type="entry name" value="Heavy-metal-associated_CS"/>
</dbReference>
<keyword evidence="9" id="KW-0187">Copper transport</keyword>
<evidence type="ECO:0000256" key="14">
    <source>
        <dbReference type="ARBA" id="ARBA00023065"/>
    </source>
</evidence>
<dbReference type="GO" id="GO:0005886">
    <property type="term" value="C:plasma membrane"/>
    <property type="evidence" value="ECO:0007669"/>
    <property type="project" value="UniProtKB-SubCell"/>
</dbReference>
<dbReference type="SUPFAM" id="SSF81653">
    <property type="entry name" value="Calcium ATPase, transduction domain A"/>
    <property type="match status" value="1"/>
</dbReference>
<dbReference type="Pfam" id="PF00122">
    <property type="entry name" value="E1-E2_ATPase"/>
    <property type="match status" value="1"/>
</dbReference>
<dbReference type="GO" id="GO:0016887">
    <property type="term" value="F:ATP hydrolysis activity"/>
    <property type="evidence" value="ECO:0007669"/>
    <property type="project" value="InterPro"/>
</dbReference>
<dbReference type="Pfam" id="PF00403">
    <property type="entry name" value="HMA"/>
    <property type="match status" value="1"/>
</dbReference>
<dbReference type="Proteomes" id="UP000318405">
    <property type="component" value="Unassembled WGS sequence"/>
</dbReference>
<feature type="domain" description="HMA" evidence="19">
    <location>
        <begin position="13"/>
        <end position="77"/>
    </location>
</feature>
<evidence type="ECO:0000256" key="8">
    <source>
        <dbReference type="ARBA" id="ARBA00022741"/>
    </source>
</evidence>
<sequence>MSSSAPSPSDPRRPLTLALHGMTCAACASRIETVLNRVPEAHAMVNFATETATVEWPTGADAAPLLAAVRKAGYEAELVEALAQVPTDHAAQAQAIFRRFVLAAVFTLPLMIEMAAMLTGGHHGVVPRWLQWLLATPVQFVAGAGFYRSAWRSVRGGSANMDVLVVLGTSMAYGYSAVVTAFGLAGAHVYFEASAAIITLVLLGKWMEQRAKGRASDAIAHLLGLSPRTARVRRGDGYVEIPVSELAVGDIVQVRHGEVIAVDGEVIEGRAAVDESLLTGESLPVDKGPGARVHAATRNQGGSLTVRAASVGARTHLAQIVRLVAQAQGSRAPIQRLADRISAVFVPSVLAVAALTFALTWWWTGAGVLALVHAVAVLVIACPCALGLATPTAVMVGVGRGAVHGIVFRSAAALETAGRLDVLVVDKTGTLTEGRPRVVDVHAEPGRTPAQVLAVAAALEEGSEHPLAAAILDATQAAGVVVPRLEAFAVVEGIGVEGTLAGAPARIGAPGWALQDTPQAGAADALVAGRGAGHTLVAVVHAGALLGSIALADAVRPSSREAVQRLRALGVEVVMLTGDNPGTAAAVAASVGIDQVQAQVLPAGKADYVARQRAEGRVVGMAGDGVNDAPALATADVGFAMGAGSDVALEAGDITLMRNDLRSVADAIAMSRATLRKIRQNLFFAFFYNVLGIPLAAFGLLNPVIAGAAMAMSSVSVLGNSLLLRRWRPPADDVQDAGTVPAQTQGVRS</sequence>
<feature type="transmembrane region" description="Helical" evidence="18">
    <location>
        <begin position="704"/>
        <end position="724"/>
    </location>
</feature>
<comment type="similarity">
    <text evidence="2 18">Belongs to the cation transport ATPase (P-type) (TC 3.A.3) family. Type IB subfamily.</text>
</comment>
<evidence type="ECO:0000256" key="6">
    <source>
        <dbReference type="ARBA" id="ARBA00022692"/>
    </source>
</evidence>
<dbReference type="SUPFAM" id="SSF81660">
    <property type="entry name" value="Metal cation-transporting ATPase, ATP-binding domain N"/>
    <property type="match status" value="1"/>
</dbReference>
<name>A0A556AYJ0_9BURK</name>
<dbReference type="SFLD" id="SFLDF00027">
    <property type="entry name" value="p-type_atpase"/>
    <property type="match status" value="1"/>
</dbReference>
<keyword evidence="8 18" id="KW-0547">Nucleotide-binding</keyword>
<dbReference type="PROSITE" id="PS00154">
    <property type="entry name" value="ATPASE_E1_E2"/>
    <property type="match status" value="1"/>
</dbReference>
<dbReference type="InterPro" id="IPR006121">
    <property type="entry name" value="HMA_dom"/>
</dbReference>
<evidence type="ECO:0000256" key="11">
    <source>
        <dbReference type="ARBA" id="ARBA00022967"/>
    </source>
</evidence>
<feature type="transmembrane region" description="Helical" evidence="18">
    <location>
        <begin position="130"/>
        <end position="151"/>
    </location>
</feature>
<keyword evidence="5 18" id="KW-1003">Cell membrane</keyword>
<dbReference type="OrthoDB" id="8552908at2"/>
<proteinExistence type="inferred from homology"/>
<evidence type="ECO:0000256" key="2">
    <source>
        <dbReference type="ARBA" id="ARBA00006024"/>
    </source>
</evidence>
<dbReference type="InterPro" id="IPR036412">
    <property type="entry name" value="HAD-like_sf"/>
</dbReference>
<evidence type="ECO:0000256" key="18">
    <source>
        <dbReference type="RuleBase" id="RU362081"/>
    </source>
</evidence>
<dbReference type="InterPro" id="IPR027256">
    <property type="entry name" value="P-typ_ATPase_IB"/>
</dbReference>
<dbReference type="SFLD" id="SFLDG00002">
    <property type="entry name" value="C1.7:_P-type_atpase_like"/>
    <property type="match status" value="1"/>
</dbReference>
<gene>
    <name evidence="20" type="ORF">FOZ76_04155</name>
</gene>
<dbReference type="Gene3D" id="2.70.150.10">
    <property type="entry name" value="Calcium-transporting ATPase, cytoplasmic transduction domain A"/>
    <property type="match status" value="1"/>
</dbReference>
<dbReference type="FunFam" id="3.40.50.1000:FF:000144">
    <property type="entry name" value="copper-transporting ATPase 1 isoform X2"/>
    <property type="match status" value="1"/>
</dbReference>
<dbReference type="Gene3D" id="3.40.50.1000">
    <property type="entry name" value="HAD superfamily/HAD-like"/>
    <property type="match status" value="1"/>
</dbReference>
<keyword evidence="6 18" id="KW-0812">Transmembrane</keyword>
<accession>A0A556AYJ0</accession>
<protein>
    <recommendedName>
        <fullName evidence="3">P-type Cu(+) transporter</fullName>
        <ecNumber evidence="3">7.2.2.8</ecNumber>
    </recommendedName>
    <alternativeName>
        <fullName evidence="16">Cu(+)-exporting ATPase</fullName>
    </alternativeName>
</protein>
<keyword evidence="11" id="KW-1278">Translocase</keyword>
<comment type="caution">
    <text evidence="20">The sequence shown here is derived from an EMBL/GenBank/DDBJ whole genome shotgun (WGS) entry which is preliminary data.</text>
</comment>
<organism evidence="20 21">
    <name type="scientific">Verticiella sediminum</name>
    <dbReference type="NCBI Taxonomy" id="1247510"/>
    <lineage>
        <taxon>Bacteria</taxon>
        <taxon>Pseudomonadati</taxon>
        <taxon>Pseudomonadota</taxon>
        <taxon>Betaproteobacteria</taxon>
        <taxon>Burkholderiales</taxon>
        <taxon>Alcaligenaceae</taxon>
        <taxon>Verticiella</taxon>
    </lineage>
</organism>
<dbReference type="Pfam" id="PF00702">
    <property type="entry name" value="Hydrolase"/>
    <property type="match status" value="1"/>
</dbReference>
<evidence type="ECO:0000256" key="12">
    <source>
        <dbReference type="ARBA" id="ARBA00022989"/>
    </source>
</evidence>
<evidence type="ECO:0000259" key="19">
    <source>
        <dbReference type="PROSITE" id="PS50846"/>
    </source>
</evidence>
<dbReference type="RefSeq" id="WP_143946870.1">
    <property type="nucleotide sequence ID" value="NZ_BAABMB010000004.1"/>
</dbReference>
<dbReference type="InterPro" id="IPR018303">
    <property type="entry name" value="ATPase_P-typ_P_site"/>
</dbReference>
<dbReference type="InterPro" id="IPR023214">
    <property type="entry name" value="HAD_sf"/>
</dbReference>
<evidence type="ECO:0000313" key="21">
    <source>
        <dbReference type="Proteomes" id="UP000318405"/>
    </source>
</evidence>
<evidence type="ECO:0000256" key="1">
    <source>
        <dbReference type="ARBA" id="ARBA00004651"/>
    </source>
</evidence>
<feature type="transmembrane region" description="Helical" evidence="18">
    <location>
        <begin position="369"/>
        <end position="390"/>
    </location>
</feature>
<dbReference type="GO" id="GO:0140581">
    <property type="term" value="F:P-type monovalent copper transporter activity"/>
    <property type="evidence" value="ECO:0007669"/>
    <property type="project" value="UniProtKB-EC"/>
</dbReference>
<dbReference type="Gene3D" id="3.40.1110.10">
    <property type="entry name" value="Calcium-transporting ATPase, cytoplasmic domain N"/>
    <property type="match status" value="1"/>
</dbReference>
<dbReference type="NCBIfam" id="TIGR01511">
    <property type="entry name" value="ATPase-IB1_Cu"/>
    <property type="match status" value="1"/>
</dbReference>
<feature type="transmembrane region" description="Helical" evidence="18">
    <location>
        <begin position="189"/>
        <end position="207"/>
    </location>
</feature>
<dbReference type="EC" id="7.2.2.8" evidence="3"/>
<dbReference type="GO" id="GO:0043682">
    <property type="term" value="F:P-type divalent copper transporter activity"/>
    <property type="evidence" value="ECO:0007669"/>
    <property type="project" value="TreeGrafter"/>
</dbReference>
<evidence type="ECO:0000256" key="4">
    <source>
        <dbReference type="ARBA" id="ARBA00022448"/>
    </source>
</evidence>
<dbReference type="InterPro" id="IPR023299">
    <property type="entry name" value="ATPase_P-typ_cyto_dom_N"/>
</dbReference>
<evidence type="ECO:0000256" key="16">
    <source>
        <dbReference type="ARBA" id="ARBA00033239"/>
    </source>
</evidence>
<dbReference type="SUPFAM" id="SSF55008">
    <property type="entry name" value="HMA, heavy metal-associated domain"/>
    <property type="match status" value="1"/>
</dbReference>
<evidence type="ECO:0000256" key="10">
    <source>
        <dbReference type="ARBA" id="ARBA00022840"/>
    </source>
</evidence>
<dbReference type="EMBL" id="VLTJ01000007">
    <property type="protein sequence ID" value="TSH97988.1"/>
    <property type="molecule type" value="Genomic_DNA"/>
</dbReference>
<dbReference type="PANTHER" id="PTHR43520">
    <property type="entry name" value="ATP7, ISOFORM B"/>
    <property type="match status" value="1"/>
</dbReference>
<dbReference type="InterPro" id="IPR044492">
    <property type="entry name" value="P_typ_ATPase_HD_dom"/>
</dbReference>
<dbReference type="CDD" id="cd02094">
    <property type="entry name" value="P-type_ATPase_Cu-like"/>
    <property type="match status" value="1"/>
</dbReference>
<feature type="transmembrane region" description="Helical" evidence="18">
    <location>
        <begin position="341"/>
        <end position="363"/>
    </location>
</feature>
<dbReference type="PROSITE" id="PS01047">
    <property type="entry name" value="HMA_1"/>
    <property type="match status" value="1"/>
</dbReference>
<comment type="catalytic activity">
    <reaction evidence="17">
        <text>Cu(+)(in) + ATP + H2O = Cu(+)(out) + ADP + phosphate + H(+)</text>
        <dbReference type="Rhea" id="RHEA:25792"/>
        <dbReference type="ChEBI" id="CHEBI:15377"/>
        <dbReference type="ChEBI" id="CHEBI:15378"/>
        <dbReference type="ChEBI" id="CHEBI:30616"/>
        <dbReference type="ChEBI" id="CHEBI:43474"/>
        <dbReference type="ChEBI" id="CHEBI:49552"/>
        <dbReference type="ChEBI" id="CHEBI:456216"/>
        <dbReference type="EC" id="7.2.2.8"/>
    </reaction>
</comment>
<evidence type="ECO:0000256" key="3">
    <source>
        <dbReference type="ARBA" id="ARBA00012517"/>
    </source>
</evidence>
<keyword evidence="14" id="KW-0406">Ion transport</keyword>
<evidence type="ECO:0000256" key="15">
    <source>
        <dbReference type="ARBA" id="ARBA00023136"/>
    </source>
</evidence>